<gene>
    <name evidence="2" type="ORF">RHGRI_028181</name>
</gene>
<dbReference type="InterPro" id="IPR044228">
    <property type="entry name" value="FAP1"/>
</dbReference>
<organism evidence="2 3">
    <name type="scientific">Rhododendron griersonianum</name>
    <dbReference type="NCBI Taxonomy" id="479676"/>
    <lineage>
        <taxon>Eukaryota</taxon>
        <taxon>Viridiplantae</taxon>
        <taxon>Streptophyta</taxon>
        <taxon>Embryophyta</taxon>
        <taxon>Tracheophyta</taxon>
        <taxon>Spermatophyta</taxon>
        <taxon>Magnoliopsida</taxon>
        <taxon>eudicotyledons</taxon>
        <taxon>Gunneridae</taxon>
        <taxon>Pentapetalae</taxon>
        <taxon>asterids</taxon>
        <taxon>Ericales</taxon>
        <taxon>Ericaceae</taxon>
        <taxon>Ericoideae</taxon>
        <taxon>Rhodoreae</taxon>
        <taxon>Rhododendron</taxon>
    </lineage>
</organism>
<sequence length="107" mass="11893">MKSQKNETVEEEEEKKNSGKQPMDDDPPEGEEKKEEKVQLEIEPKTGVSFPVKLDDGKQLNAVGLRKKSMLGIGLKIYSFGMVLLKPEFSLLSVCAGYTTTKSQVSN</sequence>
<dbReference type="PANTHER" id="PTHR47589">
    <property type="entry name" value="FATTY-ACID-BINDING PROTEIN 1"/>
    <property type="match status" value="1"/>
</dbReference>
<feature type="region of interest" description="Disordered" evidence="1">
    <location>
        <begin position="1"/>
        <end position="42"/>
    </location>
</feature>
<dbReference type="GO" id="GO:0005504">
    <property type="term" value="F:fatty acid binding"/>
    <property type="evidence" value="ECO:0007669"/>
    <property type="project" value="TreeGrafter"/>
</dbReference>
<comment type="caution">
    <text evidence="2">The sequence shown here is derived from an EMBL/GenBank/DDBJ whole genome shotgun (WGS) entry which is preliminary data.</text>
</comment>
<dbReference type="AlphaFoldDB" id="A0AAV6IFF7"/>
<dbReference type="GO" id="GO:0009570">
    <property type="term" value="C:chloroplast stroma"/>
    <property type="evidence" value="ECO:0007669"/>
    <property type="project" value="TreeGrafter"/>
</dbReference>
<feature type="compositionally biased region" description="Basic and acidic residues" evidence="1">
    <location>
        <begin position="30"/>
        <end position="42"/>
    </location>
</feature>
<dbReference type="PANTHER" id="PTHR47589:SF4">
    <property type="entry name" value="FATTY-ACID-BINDING PROTEIN 1-LIKE"/>
    <property type="match status" value="1"/>
</dbReference>
<proteinExistence type="predicted"/>
<dbReference type="InterPro" id="IPR016088">
    <property type="entry name" value="Chalcone_isomerase_3-sand"/>
</dbReference>
<evidence type="ECO:0000313" key="3">
    <source>
        <dbReference type="Proteomes" id="UP000823749"/>
    </source>
</evidence>
<dbReference type="Gene3D" id="3.50.70.10">
    <property type="match status" value="1"/>
</dbReference>
<reference evidence="2" key="1">
    <citation type="submission" date="2020-08" db="EMBL/GenBank/DDBJ databases">
        <title>Plant Genome Project.</title>
        <authorList>
            <person name="Zhang R.-G."/>
        </authorList>
    </citation>
    <scope>NUCLEOTIDE SEQUENCE</scope>
    <source>
        <strain evidence="2">WSP0</strain>
        <tissue evidence="2">Leaf</tissue>
    </source>
</reference>
<name>A0AAV6IFF7_9ERIC</name>
<accession>A0AAV6IFF7</accession>
<dbReference type="Proteomes" id="UP000823749">
    <property type="component" value="Chromosome 10"/>
</dbReference>
<evidence type="ECO:0000256" key="1">
    <source>
        <dbReference type="SAM" id="MobiDB-lite"/>
    </source>
</evidence>
<protein>
    <submittedName>
        <fullName evidence="2">Uncharacterized protein</fullName>
    </submittedName>
</protein>
<keyword evidence="3" id="KW-1185">Reference proteome</keyword>
<evidence type="ECO:0000313" key="2">
    <source>
        <dbReference type="EMBL" id="KAG5527193.1"/>
    </source>
</evidence>
<dbReference type="GO" id="GO:0006631">
    <property type="term" value="P:fatty acid metabolic process"/>
    <property type="evidence" value="ECO:0007669"/>
    <property type="project" value="TreeGrafter"/>
</dbReference>
<dbReference type="EMBL" id="JACTNZ010000010">
    <property type="protein sequence ID" value="KAG5527193.1"/>
    <property type="molecule type" value="Genomic_DNA"/>
</dbReference>